<dbReference type="OrthoDB" id="5393181at2759"/>
<feature type="compositionally biased region" description="Gly residues" evidence="4">
    <location>
        <begin position="127"/>
        <end position="138"/>
    </location>
</feature>
<evidence type="ECO:0008006" key="8">
    <source>
        <dbReference type="Google" id="ProtNLM"/>
    </source>
</evidence>
<evidence type="ECO:0000256" key="1">
    <source>
        <dbReference type="ARBA" id="ARBA00022692"/>
    </source>
</evidence>
<evidence type="ECO:0000313" key="6">
    <source>
        <dbReference type="EMBL" id="KAF2651951.1"/>
    </source>
</evidence>
<feature type="compositionally biased region" description="Polar residues" evidence="4">
    <location>
        <begin position="1"/>
        <end position="10"/>
    </location>
</feature>
<feature type="transmembrane region" description="Helical" evidence="5">
    <location>
        <begin position="279"/>
        <end position="301"/>
    </location>
</feature>
<dbReference type="PANTHER" id="PTHR28263">
    <property type="entry name" value="GOLGI TO ER TRAFFIC PROTEIN 2"/>
    <property type="match status" value="1"/>
</dbReference>
<sequence length="307" mass="32400">MADSPATTGASPVESPAQEKARLRRERRAAKIQDGGASRLHAITALQGGTHRDIEKDVPVKPAPTASTDPEEIDISTHHYTPAAQPRLPSPFAFNGSSTPPQFPGAAPGSHPNQDPMMAMMQQMLGGGMPGNAGGPGQPGQQPDLPPALANLFSGMQGGGGAASAPSPDQSSAWIWKLVHSLFSLLLSIYIVLGTPFTGSKVARTAPATGDEDWTLDSSPGEAFKHFFYLFATFEVVLQSSRYFIEKGQLQGGGMLSTVAQLLPQPYGNYVRVVGRYSVIYTTVVSDAMVVVFVLGAACYWRGGMAV</sequence>
<dbReference type="Proteomes" id="UP000799324">
    <property type="component" value="Unassembled WGS sequence"/>
</dbReference>
<feature type="region of interest" description="Disordered" evidence="4">
    <location>
        <begin position="127"/>
        <end position="166"/>
    </location>
</feature>
<dbReference type="InterPro" id="IPR028143">
    <property type="entry name" value="Get2/sif1"/>
</dbReference>
<dbReference type="GO" id="GO:0006890">
    <property type="term" value="P:retrograde vesicle-mediated transport, Golgi to endoplasmic reticulum"/>
    <property type="evidence" value="ECO:0007669"/>
    <property type="project" value="TreeGrafter"/>
</dbReference>
<dbReference type="PANTHER" id="PTHR28263:SF1">
    <property type="entry name" value="GOLGI TO ER TRAFFIC PROTEIN 2"/>
    <property type="match status" value="1"/>
</dbReference>
<protein>
    <recommendedName>
        <fullName evidence="8">GET complex, subunit GET2</fullName>
    </recommendedName>
</protein>
<feature type="compositionally biased region" description="Basic and acidic residues" evidence="4">
    <location>
        <begin position="50"/>
        <end position="59"/>
    </location>
</feature>
<gene>
    <name evidence="6" type="ORF">K491DRAFT_706715</name>
</gene>
<keyword evidence="7" id="KW-1185">Reference proteome</keyword>
<keyword evidence="1 5" id="KW-0812">Transmembrane</keyword>
<evidence type="ECO:0000256" key="3">
    <source>
        <dbReference type="ARBA" id="ARBA00023136"/>
    </source>
</evidence>
<proteinExistence type="predicted"/>
<feature type="compositionally biased region" description="Low complexity" evidence="4">
    <location>
        <begin position="139"/>
        <end position="150"/>
    </location>
</feature>
<evidence type="ECO:0000256" key="2">
    <source>
        <dbReference type="ARBA" id="ARBA00022989"/>
    </source>
</evidence>
<dbReference type="AlphaFoldDB" id="A0A6A6SY72"/>
<evidence type="ECO:0000256" key="4">
    <source>
        <dbReference type="SAM" id="MobiDB-lite"/>
    </source>
</evidence>
<evidence type="ECO:0000313" key="7">
    <source>
        <dbReference type="Proteomes" id="UP000799324"/>
    </source>
</evidence>
<accession>A0A6A6SY72</accession>
<name>A0A6A6SY72_9PLEO</name>
<keyword evidence="3 5" id="KW-0472">Membrane</keyword>
<dbReference type="EMBL" id="MU004413">
    <property type="protein sequence ID" value="KAF2651951.1"/>
    <property type="molecule type" value="Genomic_DNA"/>
</dbReference>
<reference evidence="6" key="1">
    <citation type="journal article" date="2020" name="Stud. Mycol.">
        <title>101 Dothideomycetes genomes: a test case for predicting lifestyles and emergence of pathogens.</title>
        <authorList>
            <person name="Haridas S."/>
            <person name="Albert R."/>
            <person name="Binder M."/>
            <person name="Bloem J."/>
            <person name="Labutti K."/>
            <person name="Salamov A."/>
            <person name="Andreopoulos B."/>
            <person name="Baker S."/>
            <person name="Barry K."/>
            <person name="Bills G."/>
            <person name="Bluhm B."/>
            <person name="Cannon C."/>
            <person name="Castanera R."/>
            <person name="Culley D."/>
            <person name="Daum C."/>
            <person name="Ezra D."/>
            <person name="Gonzalez J."/>
            <person name="Henrissat B."/>
            <person name="Kuo A."/>
            <person name="Liang C."/>
            <person name="Lipzen A."/>
            <person name="Lutzoni F."/>
            <person name="Magnuson J."/>
            <person name="Mondo S."/>
            <person name="Nolan M."/>
            <person name="Ohm R."/>
            <person name="Pangilinan J."/>
            <person name="Park H.-J."/>
            <person name="Ramirez L."/>
            <person name="Alfaro M."/>
            <person name="Sun H."/>
            <person name="Tritt A."/>
            <person name="Yoshinaga Y."/>
            <person name="Zwiers L.-H."/>
            <person name="Turgeon B."/>
            <person name="Goodwin S."/>
            <person name="Spatafora J."/>
            <person name="Crous P."/>
            <person name="Grigoriev I."/>
        </authorList>
    </citation>
    <scope>NUCLEOTIDE SEQUENCE</scope>
    <source>
        <strain evidence="6">CBS 122681</strain>
    </source>
</reference>
<dbReference type="Pfam" id="PF08690">
    <property type="entry name" value="GET2"/>
    <property type="match status" value="1"/>
</dbReference>
<feature type="transmembrane region" description="Helical" evidence="5">
    <location>
        <begin position="174"/>
        <end position="193"/>
    </location>
</feature>
<organism evidence="6 7">
    <name type="scientific">Lophiostoma macrostomum CBS 122681</name>
    <dbReference type="NCBI Taxonomy" id="1314788"/>
    <lineage>
        <taxon>Eukaryota</taxon>
        <taxon>Fungi</taxon>
        <taxon>Dikarya</taxon>
        <taxon>Ascomycota</taxon>
        <taxon>Pezizomycotina</taxon>
        <taxon>Dothideomycetes</taxon>
        <taxon>Pleosporomycetidae</taxon>
        <taxon>Pleosporales</taxon>
        <taxon>Lophiostomataceae</taxon>
        <taxon>Lophiostoma</taxon>
    </lineage>
</organism>
<feature type="region of interest" description="Disordered" evidence="4">
    <location>
        <begin position="1"/>
        <end position="114"/>
    </location>
</feature>
<keyword evidence="2 5" id="KW-1133">Transmembrane helix</keyword>
<evidence type="ECO:0000256" key="5">
    <source>
        <dbReference type="SAM" id="Phobius"/>
    </source>
</evidence>